<keyword evidence="5" id="KW-0552">Olfaction</keyword>
<name>E2B434_HARSA</name>
<dbReference type="GO" id="GO:0004984">
    <property type="term" value="F:olfactory receptor activity"/>
    <property type="evidence" value="ECO:0007669"/>
    <property type="project" value="InterPro"/>
</dbReference>
<feature type="transmembrane region" description="Helical" evidence="10">
    <location>
        <begin position="840"/>
        <end position="858"/>
    </location>
</feature>
<keyword evidence="9" id="KW-0807">Transducer</keyword>
<keyword evidence="7 10" id="KW-0472">Membrane</keyword>
<evidence type="ECO:0000256" key="6">
    <source>
        <dbReference type="ARBA" id="ARBA00022989"/>
    </source>
</evidence>
<evidence type="ECO:0000256" key="1">
    <source>
        <dbReference type="ARBA" id="ARBA00004651"/>
    </source>
</evidence>
<evidence type="ECO:0000256" key="5">
    <source>
        <dbReference type="ARBA" id="ARBA00022725"/>
    </source>
</evidence>
<feature type="transmembrane region" description="Helical" evidence="10">
    <location>
        <begin position="659"/>
        <end position="681"/>
    </location>
</feature>
<dbReference type="GO" id="GO:0005886">
    <property type="term" value="C:plasma membrane"/>
    <property type="evidence" value="ECO:0007669"/>
    <property type="project" value="UniProtKB-SubCell"/>
</dbReference>
<evidence type="ECO:0000313" key="12">
    <source>
        <dbReference type="Proteomes" id="UP000008237"/>
    </source>
</evidence>
<evidence type="ECO:0000256" key="4">
    <source>
        <dbReference type="ARBA" id="ARBA00022692"/>
    </source>
</evidence>
<sequence>MVQARYWNDDAHRALGVYEKVLTIIGVWPLSVGELKSVARCFLAVLIQISTIGSLSLEAYRQCLGTEDMMEAFLMDLSSVVSLSKLLVVRLTWKHSYVLVNSLIDDWSVSRDERQRDVMLRYTNVGRVVSLTMLYLAYASGTSFLFMAVPFDVLLPWLNISKPEYNGTTVSTYFLASYCVFGSLPTISHGCVLLLQVAQIFVNATSHCGNDGFFFGLAMHLCGQFEVLEMDFAELDVRKRACHRKMGMLIGRHCHLIRLADSLEYAFNMAIFAQTLMSVLLLCVEGMQLIISLKLRDNIAAIKHVVLILTMLVQLYLYCYAGDQLESVTERLSYSAYSTVWYEFDAKLMRNLPIVMLRGRIPHQITAGKFLPMNVFSFKEILKATCSYISVLRWNDAADATHFLTFYKNLLGIVGIWVLDEKSVFSRTRWFVSTMVEMSTAVTLSLEVIRHCKGHEDALNAFLTGSSSIVSISKLLLHRVNWRYKLLLVEAVVHDWTSVKDPYSRDIMLKYARIGRFGALVFLYLGLASLVYFASVLVFSNVHLPWISEWLMHNRTGERKLALAAYCVFGKYLSSAYVLIGALQLLQVFVDCMSHCGNDGFFFDLTMHVCGQLEILRTSFTEMNGDEILLRDKLDALLKRHRQLICLAYYLEKAFNMVILAQVLMSVILVCVEGFQLILMLTINDVFSAAKHVLFMAVLLVQLFLYCFAGQTLELQSEGLAYAIYESRWYSFDVNVIKDLSFVILRASKPHQLTAGKFLAINFMSFKEILKASASYLSVLRVMLETIFLEIFGVWPLQKKTVFTKVRCSVSLLAQIMILSFLMMDFTMTSHDADASIESILYFVSVVLGVIKFISIVYNQRKIGMNINAAIDDWLSAKGDEKTWKIMKKHASRARILTLALLYSAIGCFSSYILAIVMINLKQIFFTEPNSIDANVTDWMLLVPSGSLGNSITGLQYLVILIVQILQTSTLCVIQCTVDSFFFNLTVHLAGQLEVLKEKFKRFADEPYSIASCRSRFVGLINRHSELMEYYQNLEDTFHFLILCELTMVTIMLALLGLRLNLCLSENNQVEFAKSASVLNYFLMVSLVFTYAGDFLQRESESIFHALYATSWFTLPLALMKDLHFTMMRSSIPFRLTGGKFFYVNRETMMYILKTATSYISVLRIALRD</sequence>
<evidence type="ECO:0000256" key="8">
    <source>
        <dbReference type="ARBA" id="ARBA00023170"/>
    </source>
</evidence>
<evidence type="ECO:0000256" key="7">
    <source>
        <dbReference type="ARBA" id="ARBA00023136"/>
    </source>
</evidence>
<dbReference type="InParanoid" id="E2B434"/>
<keyword evidence="8 11" id="KW-0675">Receptor</keyword>
<organism evidence="12">
    <name type="scientific">Harpegnathos saltator</name>
    <name type="common">Jerdon's jumping ant</name>
    <dbReference type="NCBI Taxonomy" id="610380"/>
    <lineage>
        <taxon>Eukaryota</taxon>
        <taxon>Metazoa</taxon>
        <taxon>Ecdysozoa</taxon>
        <taxon>Arthropoda</taxon>
        <taxon>Hexapoda</taxon>
        <taxon>Insecta</taxon>
        <taxon>Pterygota</taxon>
        <taxon>Neoptera</taxon>
        <taxon>Endopterygota</taxon>
        <taxon>Hymenoptera</taxon>
        <taxon>Apocrita</taxon>
        <taxon>Aculeata</taxon>
        <taxon>Formicoidea</taxon>
        <taxon>Formicidae</taxon>
        <taxon>Ponerinae</taxon>
        <taxon>Ponerini</taxon>
        <taxon>Harpegnathos</taxon>
    </lineage>
</organism>
<proteinExistence type="predicted"/>
<feature type="transmembrane region" description="Helical" evidence="10">
    <location>
        <begin position="265"/>
        <end position="287"/>
    </location>
</feature>
<dbReference type="EMBL" id="GL445463">
    <property type="protein sequence ID" value="EFN89548.1"/>
    <property type="molecule type" value="Genomic_DNA"/>
</dbReference>
<feature type="transmembrane region" description="Helical" evidence="10">
    <location>
        <begin position="517"/>
        <end position="540"/>
    </location>
</feature>
<evidence type="ECO:0000256" key="9">
    <source>
        <dbReference type="ARBA" id="ARBA00023224"/>
    </source>
</evidence>
<dbReference type="FunCoup" id="E2B434">
    <property type="interactions" value="64"/>
</dbReference>
<evidence type="ECO:0000313" key="11">
    <source>
        <dbReference type="EMBL" id="EFN89548.1"/>
    </source>
</evidence>
<dbReference type="OMA" id="RIIMRRH"/>
<dbReference type="GO" id="GO:0007165">
    <property type="term" value="P:signal transduction"/>
    <property type="evidence" value="ECO:0007669"/>
    <property type="project" value="UniProtKB-KW"/>
</dbReference>
<keyword evidence="2" id="KW-1003">Cell membrane</keyword>
<feature type="transmembrane region" description="Helical" evidence="10">
    <location>
        <begin position="939"/>
        <end position="963"/>
    </location>
</feature>
<dbReference type="OrthoDB" id="6617147at2759"/>
<dbReference type="PANTHER" id="PTHR21137">
    <property type="entry name" value="ODORANT RECEPTOR"/>
    <property type="match status" value="1"/>
</dbReference>
<feature type="transmembrane region" description="Helical" evidence="10">
    <location>
        <begin position="561"/>
        <end position="580"/>
    </location>
</feature>
<feature type="transmembrane region" description="Helical" evidence="10">
    <location>
        <begin position="1038"/>
        <end position="1058"/>
    </location>
</feature>
<gene>
    <name evidence="11" type="ORF">EAI_00726</name>
</gene>
<evidence type="ECO:0000256" key="3">
    <source>
        <dbReference type="ARBA" id="ARBA00022606"/>
    </source>
</evidence>
<feature type="transmembrane region" description="Helical" evidence="10">
    <location>
        <begin position="693"/>
        <end position="713"/>
    </location>
</feature>
<dbReference type="PANTHER" id="PTHR21137:SF35">
    <property type="entry name" value="ODORANT RECEPTOR 19A-RELATED"/>
    <property type="match status" value="1"/>
</dbReference>
<dbReference type="Proteomes" id="UP000008237">
    <property type="component" value="Unassembled WGS sequence"/>
</dbReference>
<feature type="transmembrane region" description="Helical" evidence="10">
    <location>
        <begin position="896"/>
        <end position="919"/>
    </location>
</feature>
<keyword evidence="6 10" id="KW-1133">Transmembrane helix</keyword>
<protein>
    <submittedName>
        <fullName evidence="11">Putative odorant receptor 13a</fullName>
    </submittedName>
</protein>
<feature type="transmembrane region" description="Helical" evidence="10">
    <location>
        <begin position="1102"/>
        <end position="1120"/>
    </location>
</feature>
<feature type="transmembrane region" description="Helical" evidence="10">
    <location>
        <begin position="809"/>
        <end position="828"/>
    </location>
</feature>
<dbReference type="InterPro" id="IPR004117">
    <property type="entry name" value="7tm6_olfct_rcpt"/>
</dbReference>
<keyword evidence="12" id="KW-1185">Reference proteome</keyword>
<evidence type="ECO:0000256" key="2">
    <source>
        <dbReference type="ARBA" id="ARBA00022475"/>
    </source>
</evidence>
<feature type="transmembrane region" description="Helical" evidence="10">
    <location>
        <begin position="135"/>
        <end position="158"/>
    </location>
</feature>
<dbReference type="Pfam" id="PF02949">
    <property type="entry name" value="7tm_6"/>
    <property type="match status" value="3"/>
</dbReference>
<evidence type="ECO:0000256" key="10">
    <source>
        <dbReference type="SAM" id="Phobius"/>
    </source>
</evidence>
<comment type="subcellular location">
    <subcellularLocation>
        <location evidence="1">Cell membrane</location>
        <topology evidence="1">Multi-pass membrane protein</topology>
    </subcellularLocation>
</comment>
<dbReference type="AlphaFoldDB" id="E2B434"/>
<feature type="transmembrane region" description="Helical" evidence="10">
    <location>
        <begin position="1078"/>
        <end position="1096"/>
    </location>
</feature>
<reference evidence="11 12" key="1">
    <citation type="journal article" date="2010" name="Science">
        <title>Genomic comparison of the ants Camponotus floridanus and Harpegnathos saltator.</title>
        <authorList>
            <person name="Bonasio R."/>
            <person name="Zhang G."/>
            <person name="Ye C."/>
            <person name="Mutti N.S."/>
            <person name="Fang X."/>
            <person name="Qin N."/>
            <person name="Donahue G."/>
            <person name="Yang P."/>
            <person name="Li Q."/>
            <person name="Li C."/>
            <person name="Zhang P."/>
            <person name="Huang Z."/>
            <person name="Berger S.L."/>
            <person name="Reinberg D."/>
            <person name="Wang J."/>
            <person name="Liebig J."/>
        </authorList>
    </citation>
    <scope>NUCLEOTIDE SEQUENCE [LARGE SCALE GENOMIC DNA]</scope>
    <source>
        <strain evidence="11 12">R22 G/1</strain>
    </source>
</reference>
<feature type="transmembrane region" description="Helical" evidence="10">
    <location>
        <begin position="299"/>
        <end position="318"/>
    </location>
</feature>
<accession>E2B434</accession>
<keyword evidence="3" id="KW-0716">Sensory transduction</keyword>
<keyword evidence="4 10" id="KW-0812">Transmembrane</keyword>
<feature type="transmembrane region" description="Helical" evidence="10">
    <location>
        <begin position="170"/>
        <end position="195"/>
    </location>
</feature>
<dbReference type="GO" id="GO:0005549">
    <property type="term" value="F:odorant binding"/>
    <property type="evidence" value="ECO:0007669"/>
    <property type="project" value="InterPro"/>
</dbReference>